<reference evidence="2" key="1">
    <citation type="journal article" date="2019" name="bioRxiv">
        <title>The Genome of the Zebra Mussel, Dreissena polymorpha: A Resource for Invasive Species Research.</title>
        <authorList>
            <person name="McCartney M.A."/>
            <person name="Auch B."/>
            <person name="Kono T."/>
            <person name="Mallez S."/>
            <person name="Zhang Y."/>
            <person name="Obille A."/>
            <person name="Becker A."/>
            <person name="Abrahante J.E."/>
            <person name="Garbe J."/>
            <person name="Badalamenti J.P."/>
            <person name="Herman A."/>
            <person name="Mangelson H."/>
            <person name="Liachko I."/>
            <person name="Sullivan S."/>
            <person name="Sone E.D."/>
            <person name="Koren S."/>
            <person name="Silverstein K.A.T."/>
            <person name="Beckman K.B."/>
            <person name="Gohl D.M."/>
        </authorList>
    </citation>
    <scope>NUCLEOTIDE SEQUENCE</scope>
    <source>
        <strain evidence="2">Duluth1</strain>
        <tissue evidence="2">Whole animal</tissue>
    </source>
</reference>
<evidence type="ECO:0000313" key="3">
    <source>
        <dbReference type="Proteomes" id="UP000828390"/>
    </source>
</evidence>
<dbReference type="AlphaFoldDB" id="A0A9D4FC95"/>
<feature type="region of interest" description="Disordered" evidence="1">
    <location>
        <begin position="66"/>
        <end position="91"/>
    </location>
</feature>
<sequence>MIHKGCSRDTKSASPCNSLWEIARAPVRVSSLDALRYSLYSSKDDNSTEQNSFDDYAFTRHYLHGGTDRSEKADKVPAKQGTSICRPQRPHIANDNFLTDDKIRLESQGAHLY</sequence>
<accession>A0A9D4FC95</accession>
<dbReference type="EMBL" id="JAIWYP010000007">
    <property type="protein sequence ID" value="KAH3796223.1"/>
    <property type="molecule type" value="Genomic_DNA"/>
</dbReference>
<organism evidence="2 3">
    <name type="scientific">Dreissena polymorpha</name>
    <name type="common">Zebra mussel</name>
    <name type="synonym">Mytilus polymorpha</name>
    <dbReference type="NCBI Taxonomy" id="45954"/>
    <lineage>
        <taxon>Eukaryota</taxon>
        <taxon>Metazoa</taxon>
        <taxon>Spiralia</taxon>
        <taxon>Lophotrochozoa</taxon>
        <taxon>Mollusca</taxon>
        <taxon>Bivalvia</taxon>
        <taxon>Autobranchia</taxon>
        <taxon>Heteroconchia</taxon>
        <taxon>Euheterodonta</taxon>
        <taxon>Imparidentia</taxon>
        <taxon>Neoheterodontei</taxon>
        <taxon>Myida</taxon>
        <taxon>Dreissenoidea</taxon>
        <taxon>Dreissenidae</taxon>
        <taxon>Dreissena</taxon>
    </lineage>
</organism>
<evidence type="ECO:0000256" key="1">
    <source>
        <dbReference type="SAM" id="MobiDB-lite"/>
    </source>
</evidence>
<feature type="compositionally biased region" description="Basic and acidic residues" evidence="1">
    <location>
        <begin position="66"/>
        <end position="77"/>
    </location>
</feature>
<proteinExistence type="predicted"/>
<name>A0A9D4FC95_DREPO</name>
<protein>
    <submittedName>
        <fullName evidence="2">Uncharacterized protein</fullName>
    </submittedName>
</protein>
<reference evidence="2" key="2">
    <citation type="submission" date="2020-11" db="EMBL/GenBank/DDBJ databases">
        <authorList>
            <person name="McCartney M.A."/>
            <person name="Auch B."/>
            <person name="Kono T."/>
            <person name="Mallez S."/>
            <person name="Becker A."/>
            <person name="Gohl D.M."/>
            <person name="Silverstein K.A.T."/>
            <person name="Koren S."/>
            <person name="Bechman K.B."/>
            <person name="Herman A."/>
            <person name="Abrahante J.E."/>
            <person name="Garbe J."/>
        </authorList>
    </citation>
    <scope>NUCLEOTIDE SEQUENCE</scope>
    <source>
        <strain evidence="2">Duluth1</strain>
        <tissue evidence="2">Whole animal</tissue>
    </source>
</reference>
<dbReference type="Proteomes" id="UP000828390">
    <property type="component" value="Unassembled WGS sequence"/>
</dbReference>
<comment type="caution">
    <text evidence="2">The sequence shown here is derived from an EMBL/GenBank/DDBJ whole genome shotgun (WGS) entry which is preliminary data.</text>
</comment>
<keyword evidence="3" id="KW-1185">Reference proteome</keyword>
<evidence type="ECO:0000313" key="2">
    <source>
        <dbReference type="EMBL" id="KAH3796223.1"/>
    </source>
</evidence>
<gene>
    <name evidence="2" type="ORF">DPMN_149791</name>
</gene>